<keyword evidence="1" id="KW-0378">Hydrolase</keyword>
<evidence type="ECO:0000259" key="3">
    <source>
        <dbReference type="SMART" id="SM00331"/>
    </source>
</evidence>
<keyword evidence="2" id="KW-0175">Coiled coil</keyword>
<dbReference type="RefSeq" id="WP_106619233.1">
    <property type="nucleotide sequence ID" value="NZ_PYAX01000015.1"/>
</dbReference>
<dbReference type="OrthoDB" id="108143at2"/>
<dbReference type="EMBL" id="PYAX01000015">
    <property type="protein sequence ID" value="PSL52056.1"/>
    <property type="molecule type" value="Genomic_DNA"/>
</dbReference>
<name>A0A2P8I0Q9_SACCR</name>
<dbReference type="Proteomes" id="UP000241118">
    <property type="component" value="Unassembled WGS sequence"/>
</dbReference>
<dbReference type="PANTHER" id="PTHR43156">
    <property type="entry name" value="STAGE II SPORULATION PROTEIN E-RELATED"/>
    <property type="match status" value="1"/>
</dbReference>
<dbReference type="InterPro" id="IPR036457">
    <property type="entry name" value="PPM-type-like_dom_sf"/>
</dbReference>
<dbReference type="PANTHER" id="PTHR43156:SF2">
    <property type="entry name" value="STAGE II SPORULATION PROTEIN E"/>
    <property type="match status" value="1"/>
</dbReference>
<dbReference type="GO" id="GO:0016791">
    <property type="term" value="F:phosphatase activity"/>
    <property type="evidence" value="ECO:0007669"/>
    <property type="project" value="TreeGrafter"/>
</dbReference>
<feature type="coiled-coil region" evidence="2">
    <location>
        <begin position="115"/>
        <end position="149"/>
    </location>
</feature>
<dbReference type="SMART" id="SM00331">
    <property type="entry name" value="PP2C_SIG"/>
    <property type="match status" value="1"/>
</dbReference>
<dbReference type="AlphaFoldDB" id="A0A2P8I0Q9"/>
<comment type="caution">
    <text evidence="4">The sequence shown here is derived from an EMBL/GenBank/DDBJ whole genome shotgun (WGS) entry which is preliminary data.</text>
</comment>
<sequence length="405" mass="43528">MTSDVPTARTTPDTTRALRARVRHLCHGYGIPLEQRARLVLSATTVARAAGGATVTARLDQNALVIILGPATPPDPGTALDLPLPPEPSEPGTVAWRIPLPATTGKAEPVHTDDEAATEAELRAVLARADALERDHRELKHELAETNSGVLAMYVELAERDERLRRAHAAIFRELEDALRPPPPTVAGVELAVHYQPAGEDTPTGGDLYDWFVLPDGTLHITVVDAVGHGVTCTRTALDVTHTVRTLAIEGHPLDDLVRRAARINPDVMATVLLARFDPATGLLHLANGSHPPALLVRPEDTAYLPADGRGVGFPLPGSTEIRTTRLAPGDLLLLYTDGLIESRGDADTDEIRLASTAHRHAALPVDELAATVVHEMHDDVRYTDDTLLLALRYTDTDLPFIGCG</sequence>
<keyword evidence="5" id="KW-1185">Reference proteome</keyword>
<reference evidence="4 5" key="1">
    <citation type="submission" date="2018-03" db="EMBL/GenBank/DDBJ databases">
        <title>Genomic Encyclopedia of Type Strains, Phase III (KMG-III): the genomes of soil and plant-associated and newly described type strains.</title>
        <authorList>
            <person name="Whitman W."/>
        </authorList>
    </citation>
    <scope>NUCLEOTIDE SEQUENCE [LARGE SCALE GENOMIC DNA]</scope>
    <source>
        <strain evidence="4 5">CGMCC 4.7097</strain>
    </source>
</reference>
<dbReference type="SUPFAM" id="SSF81606">
    <property type="entry name" value="PP2C-like"/>
    <property type="match status" value="1"/>
</dbReference>
<dbReference type="Pfam" id="PF07228">
    <property type="entry name" value="SpoIIE"/>
    <property type="match status" value="1"/>
</dbReference>
<organism evidence="4 5">
    <name type="scientific">Saccharothrix carnea</name>
    <dbReference type="NCBI Taxonomy" id="1280637"/>
    <lineage>
        <taxon>Bacteria</taxon>
        <taxon>Bacillati</taxon>
        <taxon>Actinomycetota</taxon>
        <taxon>Actinomycetes</taxon>
        <taxon>Pseudonocardiales</taxon>
        <taxon>Pseudonocardiaceae</taxon>
        <taxon>Saccharothrix</taxon>
    </lineage>
</organism>
<proteinExistence type="predicted"/>
<evidence type="ECO:0000313" key="4">
    <source>
        <dbReference type="EMBL" id="PSL52056.1"/>
    </source>
</evidence>
<evidence type="ECO:0000256" key="1">
    <source>
        <dbReference type="ARBA" id="ARBA00022801"/>
    </source>
</evidence>
<accession>A0A2P8I0Q9</accession>
<evidence type="ECO:0000256" key="2">
    <source>
        <dbReference type="SAM" id="Coils"/>
    </source>
</evidence>
<feature type="domain" description="PPM-type phosphatase" evidence="3">
    <location>
        <begin position="186"/>
        <end position="393"/>
    </location>
</feature>
<dbReference type="InterPro" id="IPR001932">
    <property type="entry name" value="PPM-type_phosphatase-like_dom"/>
</dbReference>
<dbReference type="Gene3D" id="3.60.40.10">
    <property type="entry name" value="PPM-type phosphatase domain"/>
    <property type="match status" value="1"/>
</dbReference>
<evidence type="ECO:0000313" key="5">
    <source>
        <dbReference type="Proteomes" id="UP000241118"/>
    </source>
</evidence>
<gene>
    <name evidence="4" type="ORF">B0I31_1158</name>
</gene>
<protein>
    <submittedName>
        <fullName evidence="4">Serine phosphatase RsbU (Regulator of sigma subunit)</fullName>
    </submittedName>
</protein>
<dbReference type="InterPro" id="IPR052016">
    <property type="entry name" value="Bact_Sigma-Reg"/>
</dbReference>